<dbReference type="EMBL" id="CP054038">
    <property type="protein sequence ID" value="QKJ21217.1"/>
    <property type="molecule type" value="Genomic_DNA"/>
</dbReference>
<evidence type="ECO:0000256" key="4">
    <source>
        <dbReference type="ARBA" id="ARBA00022989"/>
    </source>
</evidence>
<keyword evidence="3 7" id="KW-0812">Transmembrane</keyword>
<evidence type="ECO:0000256" key="6">
    <source>
        <dbReference type="ARBA" id="ARBA00038076"/>
    </source>
</evidence>
<keyword evidence="9" id="KW-0449">Lipoprotein</keyword>
<sequence length="339" mass="34756">MVAGMIIAVMLTTGRTVGAEQRVLGSIDTAGTRSITIRAEQSAGVTSDAVDRIAHIDGVEWAAGFSAAVDATNTLIPDGTRVPARFAYGPHLDRLDIPREIPLEGTAAYVSPLAAAELGMVDTAGAITLLGGPEYAVVGALDIPDFLTGLQPVLLIPQPDPIGTEPVALIMVIAERPDLVAPVSDAVLSVLGADDFTKVTVQTSETLAHLRALIQGQLGGFSRGLVLAVLALTGALVAILLTGLVLMRRKDYGRRRALGATRGLIVALLLTQTGLLATLGVALGAATSTAALLMLGDPLPGAAFTASLGVLALATALLAALIPAITASRREPIRELRVP</sequence>
<dbReference type="Pfam" id="PF02687">
    <property type="entry name" value="FtsX"/>
    <property type="match status" value="1"/>
</dbReference>
<name>A0A7D4QEV4_9MICO</name>
<dbReference type="PANTHER" id="PTHR30572">
    <property type="entry name" value="MEMBRANE COMPONENT OF TRANSPORTER-RELATED"/>
    <property type="match status" value="1"/>
</dbReference>
<keyword evidence="5 7" id="KW-0472">Membrane</keyword>
<organism evidence="9 10">
    <name type="scientific">Microbacterium hominis</name>
    <dbReference type="NCBI Taxonomy" id="162426"/>
    <lineage>
        <taxon>Bacteria</taxon>
        <taxon>Bacillati</taxon>
        <taxon>Actinomycetota</taxon>
        <taxon>Actinomycetes</taxon>
        <taxon>Micrococcales</taxon>
        <taxon>Microbacteriaceae</taxon>
        <taxon>Microbacterium</taxon>
    </lineage>
</organism>
<reference evidence="9 10" key="1">
    <citation type="submission" date="2020-05" db="EMBL/GenBank/DDBJ databases">
        <title>Strain PA2F3 complete genome.</title>
        <authorList>
            <person name="Kim Y.-S."/>
            <person name="Kim S.-J."/>
            <person name="Jung H.-k."/>
            <person name="Kim S.-E."/>
            <person name="Kim K.-H."/>
        </authorList>
    </citation>
    <scope>NUCLEOTIDE SEQUENCE [LARGE SCALE GENOMIC DNA]</scope>
    <source>
        <strain evidence="9 10">PA2F3</strain>
    </source>
</reference>
<accession>A0A7D4QEV4</accession>
<evidence type="ECO:0000256" key="7">
    <source>
        <dbReference type="SAM" id="Phobius"/>
    </source>
</evidence>
<protein>
    <submittedName>
        <fullName evidence="9">Lipoprotein ABC transporter permease</fullName>
    </submittedName>
</protein>
<feature type="transmembrane region" description="Helical" evidence="7">
    <location>
        <begin position="267"/>
        <end position="295"/>
    </location>
</feature>
<evidence type="ECO:0000313" key="10">
    <source>
        <dbReference type="Proteomes" id="UP000502498"/>
    </source>
</evidence>
<dbReference type="InterPro" id="IPR050250">
    <property type="entry name" value="Macrolide_Exporter_MacB"/>
</dbReference>
<comment type="subcellular location">
    <subcellularLocation>
        <location evidence="1">Cell membrane</location>
        <topology evidence="1">Multi-pass membrane protein</topology>
    </subcellularLocation>
</comment>
<keyword evidence="4 7" id="KW-1133">Transmembrane helix</keyword>
<dbReference type="GO" id="GO:0005886">
    <property type="term" value="C:plasma membrane"/>
    <property type="evidence" value="ECO:0007669"/>
    <property type="project" value="UniProtKB-SubCell"/>
</dbReference>
<feature type="transmembrane region" description="Helical" evidence="7">
    <location>
        <begin position="301"/>
        <end position="327"/>
    </location>
</feature>
<evidence type="ECO:0000256" key="3">
    <source>
        <dbReference type="ARBA" id="ARBA00022692"/>
    </source>
</evidence>
<gene>
    <name evidence="9" type="ORF">HQM25_11535</name>
</gene>
<evidence type="ECO:0000256" key="2">
    <source>
        <dbReference type="ARBA" id="ARBA00022475"/>
    </source>
</evidence>
<feature type="transmembrane region" description="Helical" evidence="7">
    <location>
        <begin position="225"/>
        <end position="246"/>
    </location>
</feature>
<proteinExistence type="inferred from homology"/>
<dbReference type="InterPro" id="IPR003838">
    <property type="entry name" value="ABC3_permease_C"/>
</dbReference>
<evidence type="ECO:0000313" key="9">
    <source>
        <dbReference type="EMBL" id="QKJ21217.1"/>
    </source>
</evidence>
<dbReference type="Proteomes" id="UP000502498">
    <property type="component" value="Chromosome"/>
</dbReference>
<comment type="similarity">
    <text evidence="6">Belongs to the ABC-4 integral membrane protein family.</text>
</comment>
<evidence type="ECO:0000256" key="1">
    <source>
        <dbReference type="ARBA" id="ARBA00004651"/>
    </source>
</evidence>
<evidence type="ECO:0000256" key="5">
    <source>
        <dbReference type="ARBA" id="ARBA00023136"/>
    </source>
</evidence>
<keyword evidence="2" id="KW-1003">Cell membrane</keyword>
<feature type="domain" description="ABC3 transporter permease C-terminal" evidence="8">
    <location>
        <begin position="226"/>
        <end position="329"/>
    </location>
</feature>
<dbReference type="PANTHER" id="PTHR30572:SF4">
    <property type="entry name" value="ABC TRANSPORTER PERMEASE YTRF"/>
    <property type="match status" value="1"/>
</dbReference>
<dbReference type="GO" id="GO:0022857">
    <property type="term" value="F:transmembrane transporter activity"/>
    <property type="evidence" value="ECO:0007669"/>
    <property type="project" value="TreeGrafter"/>
</dbReference>
<evidence type="ECO:0000259" key="8">
    <source>
        <dbReference type="Pfam" id="PF02687"/>
    </source>
</evidence>
<dbReference type="AlphaFoldDB" id="A0A7D4QEV4"/>